<dbReference type="Gene3D" id="3.30.450.20">
    <property type="entry name" value="PAS domain"/>
    <property type="match status" value="1"/>
</dbReference>
<keyword evidence="3" id="KW-1185">Reference proteome</keyword>
<accession>A0A1I6I9Z4</accession>
<evidence type="ECO:0000313" key="2">
    <source>
        <dbReference type="EMBL" id="SFR63200.1"/>
    </source>
</evidence>
<keyword evidence="1" id="KW-0812">Transmembrane</keyword>
<dbReference type="InterPro" id="IPR000014">
    <property type="entry name" value="PAS"/>
</dbReference>
<organism evidence="2 3">
    <name type="scientific">Marinobacter daqiaonensis</name>
    <dbReference type="NCBI Taxonomy" id="650891"/>
    <lineage>
        <taxon>Bacteria</taxon>
        <taxon>Pseudomonadati</taxon>
        <taxon>Pseudomonadota</taxon>
        <taxon>Gammaproteobacteria</taxon>
        <taxon>Pseudomonadales</taxon>
        <taxon>Marinobacteraceae</taxon>
        <taxon>Marinobacter</taxon>
    </lineage>
</organism>
<evidence type="ECO:0000256" key="1">
    <source>
        <dbReference type="SAM" id="Phobius"/>
    </source>
</evidence>
<dbReference type="InterPro" id="IPR042240">
    <property type="entry name" value="CHASE_sf"/>
</dbReference>
<feature type="transmembrane region" description="Helical" evidence="1">
    <location>
        <begin position="12"/>
        <end position="33"/>
    </location>
</feature>
<dbReference type="OrthoDB" id="6347338at2"/>
<gene>
    <name evidence="2" type="ORF">SAMN05216203_1979</name>
</gene>
<dbReference type="Gene3D" id="3.30.450.350">
    <property type="entry name" value="CHASE domain"/>
    <property type="match status" value="1"/>
</dbReference>
<keyword evidence="1" id="KW-1133">Transmembrane helix</keyword>
<sequence>MDSEHSLTQYRHLPWLLPGLVLVAGLTITALVAPRSEAPVNHLARELSRSHHEQLARALSQQAEQTLSEAGALPGGSRDGFIFHAETFLEDHPEIAGLERLITVQHSQREMVERQLSEESGQFIQFGEWDGAYESAVAPPREDYLIVRQSVFHGDDPASNASLGLVATSVPHWRSALRKVREEHRQAATTLTRLSRNGGELSALRVFLPAGAGGEGLLSVVIEPQQWLEYQLAGLHDDRWRVEIHDISRFALRPMASLPSADEPDDVPATRSPVSFADRQWMLSTWPSGQWQSTLRQQAAWPAWLAGLTVTLLATGLTLWAGLLSQRLRRLLHRRTERARHLGRQLENTRVEKSILHHSLQESDRRTRDLIELGAGIFAELDESRRIGYLSPQAATLLDQPSAELADSPVDCLFPPDARTELAMAFDAARREQVTQRMDSHLVTVSEEPLPVAIRIKALKDPLSGCSGFRMTMTPRQ</sequence>
<evidence type="ECO:0000313" key="3">
    <source>
        <dbReference type="Proteomes" id="UP000198644"/>
    </source>
</evidence>
<dbReference type="STRING" id="650891.SAMN05216203_1979"/>
<dbReference type="RefSeq" id="WP_092011544.1">
    <property type="nucleotide sequence ID" value="NZ_FOYW01000001.1"/>
</dbReference>
<dbReference type="InterPro" id="IPR035965">
    <property type="entry name" value="PAS-like_dom_sf"/>
</dbReference>
<dbReference type="EMBL" id="FOYW01000001">
    <property type="protein sequence ID" value="SFR63200.1"/>
    <property type="molecule type" value="Genomic_DNA"/>
</dbReference>
<reference evidence="2 3" key="1">
    <citation type="submission" date="2016-10" db="EMBL/GenBank/DDBJ databases">
        <authorList>
            <person name="de Groot N.N."/>
        </authorList>
    </citation>
    <scope>NUCLEOTIDE SEQUENCE [LARGE SCALE GENOMIC DNA]</scope>
    <source>
        <strain evidence="2 3">CGMCC 1.9167</strain>
    </source>
</reference>
<name>A0A1I6I9Z4_9GAMM</name>
<dbReference type="CDD" id="cd00130">
    <property type="entry name" value="PAS"/>
    <property type="match status" value="1"/>
</dbReference>
<dbReference type="AlphaFoldDB" id="A0A1I6I9Z4"/>
<keyword evidence="1" id="KW-0472">Membrane</keyword>
<protein>
    <submittedName>
        <fullName evidence="2">Sensor domain CHASE1-containing protein</fullName>
    </submittedName>
</protein>
<proteinExistence type="predicted"/>
<feature type="transmembrane region" description="Helical" evidence="1">
    <location>
        <begin position="301"/>
        <end position="325"/>
    </location>
</feature>
<dbReference type="SUPFAM" id="SSF55785">
    <property type="entry name" value="PYP-like sensor domain (PAS domain)"/>
    <property type="match status" value="1"/>
</dbReference>
<dbReference type="Proteomes" id="UP000198644">
    <property type="component" value="Unassembled WGS sequence"/>
</dbReference>